<dbReference type="RefSeq" id="WP_184995252.1">
    <property type="nucleotide sequence ID" value="NZ_BOMK01000024.1"/>
</dbReference>
<evidence type="ECO:0000256" key="1">
    <source>
        <dbReference type="SAM" id="Phobius"/>
    </source>
</evidence>
<name>A0A7W7MRW2_9ACTN</name>
<protein>
    <submittedName>
        <fullName evidence="2">Uncharacterized protein</fullName>
    </submittedName>
</protein>
<reference evidence="2 3" key="1">
    <citation type="submission" date="2020-08" db="EMBL/GenBank/DDBJ databases">
        <title>Sequencing the genomes of 1000 actinobacteria strains.</title>
        <authorList>
            <person name="Klenk H.-P."/>
        </authorList>
    </citation>
    <scope>NUCLEOTIDE SEQUENCE [LARGE SCALE GENOMIC DNA]</scope>
    <source>
        <strain evidence="2 3">DSM 43149</strain>
    </source>
</reference>
<proteinExistence type="predicted"/>
<dbReference type="AlphaFoldDB" id="A0A7W7MRW2"/>
<organism evidence="2 3">
    <name type="scientific">Actinoplanes digitatis</name>
    <dbReference type="NCBI Taxonomy" id="1868"/>
    <lineage>
        <taxon>Bacteria</taxon>
        <taxon>Bacillati</taxon>
        <taxon>Actinomycetota</taxon>
        <taxon>Actinomycetes</taxon>
        <taxon>Micromonosporales</taxon>
        <taxon>Micromonosporaceae</taxon>
        <taxon>Actinoplanes</taxon>
    </lineage>
</organism>
<comment type="caution">
    <text evidence="2">The sequence shown here is derived from an EMBL/GenBank/DDBJ whole genome shotgun (WGS) entry which is preliminary data.</text>
</comment>
<evidence type="ECO:0000313" key="3">
    <source>
        <dbReference type="Proteomes" id="UP000578112"/>
    </source>
</evidence>
<gene>
    <name evidence="2" type="ORF">BJ971_004571</name>
</gene>
<accession>A0A7W7MRW2</accession>
<feature type="transmembrane region" description="Helical" evidence="1">
    <location>
        <begin position="51"/>
        <end position="74"/>
    </location>
</feature>
<dbReference type="Proteomes" id="UP000578112">
    <property type="component" value="Unassembled WGS sequence"/>
</dbReference>
<evidence type="ECO:0000313" key="2">
    <source>
        <dbReference type="EMBL" id="MBB4764015.1"/>
    </source>
</evidence>
<keyword evidence="1" id="KW-0812">Transmembrane</keyword>
<sequence length="92" mass="9817">MPSEAPPGPARHYRVLDLPRLADRLWRVPLALASVVFAACGPAHALGNTDLVYYGALVGLALSAFAVPLGLLGLRARPQSDRSDSDTRRNTP</sequence>
<keyword evidence="3" id="KW-1185">Reference proteome</keyword>
<keyword evidence="1" id="KW-1133">Transmembrane helix</keyword>
<dbReference type="EMBL" id="JACHNH010000001">
    <property type="protein sequence ID" value="MBB4764015.1"/>
    <property type="molecule type" value="Genomic_DNA"/>
</dbReference>
<keyword evidence="1" id="KW-0472">Membrane</keyword>